<dbReference type="AlphaFoldDB" id="A0A0L0CI70"/>
<evidence type="ECO:0000313" key="1">
    <source>
        <dbReference type="EMBL" id="KNC31940.1"/>
    </source>
</evidence>
<evidence type="ECO:0000313" key="2">
    <source>
        <dbReference type="Proteomes" id="UP000037069"/>
    </source>
</evidence>
<dbReference type="Proteomes" id="UP000037069">
    <property type="component" value="Unassembled WGS sequence"/>
</dbReference>
<gene>
    <name evidence="1" type="ORF">FF38_04053</name>
</gene>
<organism evidence="1 2">
    <name type="scientific">Lucilia cuprina</name>
    <name type="common">Green bottle fly</name>
    <name type="synonym">Australian sheep blowfly</name>
    <dbReference type="NCBI Taxonomy" id="7375"/>
    <lineage>
        <taxon>Eukaryota</taxon>
        <taxon>Metazoa</taxon>
        <taxon>Ecdysozoa</taxon>
        <taxon>Arthropoda</taxon>
        <taxon>Hexapoda</taxon>
        <taxon>Insecta</taxon>
        <taxon>Pterygota</taxon>
        <taxon>Neoptera</taxon>
        <taxon>Endopterygota</taxon>
        <taxon>Diptera</taxon>
        <taxon>Brachycera</taxon>
        <taxon>Muscomorpha</taxon>
        <taxon>Oestroidea</taxon>
        <taxon>Calliphoridae</taxon>
        <taxon>Luciliinae</taxon>
        <taxon>Lucilia</taxon>
    </lineage>
</organism>
<keyword evidence="2" id="KW-1185">Reference proteome</keyword>
<dbReference type="EMBL" id="JRES01000361">
    <property type="protein sequence ID" value="KNC31940.1"/>
    <property type="molecule type" value="Genomic_DNA"/>
</dbReference>
<name>A0A0L0CI70_LUCCU</name>
<accession>A0A0L0CI70</accession>
<reference evidence="1 2" key="1">
    <citation type="journal article" date="2015" name="Nat. Commun.">
        <title>Lucilia cuprina genome unlocks parasitic fly biology to underpin future interventions.</title>
        <authorList>
            <person name="Anstead C.A."/>
            <person name="Korhonen P.K."/>
            <person name="Young N.D."/>
            <person name="Hall R.S."/>
            <person name="Jex A.R."/>
            <person name="Murali S.C."/>
            <person name="Hughes D.S."/>
            <person name="Lee S.F."/>
            <person name="Perry T."/>
            <person name="Stroehlein A.J."/>
            <person name="Ansell B.R."/>
            <person name="Breugelmans B."/>
            <person name="Hofmann A."/>
            <person name="Qu J."/>
            <person name="Dugan S."/>
            <person name="Lee S.L."/>
            <person name="Chao H."/>
            <person name="Dinh H."/>
            <person name="Han Y."/>
            <person name="Doddapaneni H.V."/>
            <person name="Worley K.C."/>
            <person name="Muzny D.M."/>
            <person name="Ioannidis P."/>
            <person name="Waterhouse R.M."/>
            <person name="Zdobnov E.M."/>
            <person name="James P.J."/>
            <person name="Bagnall N.H."/>
            <person name="Kotze A.C."/>
            <person name="Gibbs R.A."/>
            <person name="Richards S."/>
            <person name="Batterham P."/>
            <person name="Gasser R.B."/>
        </authorList>
    </citation>
    <scope>NUCLEOTIDE SEQUENCE [LARGE SCALE GENOMIC DNA]</scope>
    <source>
        <strain evidence="1 2">LS</strain>
        <tissue evidence="1">Full body</tissue>
    </source>
</reference>
<comment type="caution">
    <text evidence="1">The sequence shown here is derived from an EMBL/GenBank/DDBJ whole genome shotgun (WGS) entry which is preliminary data.</text>
</comment>
<sequence length="144" mass="17046">MDDLQVRHSCGTLRPRNLWRLYECHLKRPNTRTDPVNPHISAYVLHISAYVPRIYEDPSDMPRRSIQLCDIKILMTSPVTSQEELFSQHDIAFLDWKDLRFLVQVMFRGNLKQPVTVLSAAFWQLWMFLHWVSLSEGDHTEQHS</sequence>
<protein>
    <submittedName>
        <fullName evidence="1">Uncharacterized protein</fullName>
    </submittedName>
</protein>
<proteinExistence type="predicted"/>